<proteinExistence type="inferred from homology"/>
<evidence type="ECO:0000256" key="1">
    <source>
        <dbReference type="ARBA" id="ARBA00004417"/>
    </source>
</evidence>
<keyword evidence="3" id="KW-0813">Transport</keyword>
<dbReference type="InterPro" id="IPR050086">
    <property type="entry name" value="MetN_ABC_transporter-like"/>
</dbReference>
<gene>
    <name evidence="7" type="ORF">ALO70_03441</name>
</gene>
<dbReference type="AlphaFoldDB" id="A0A0P9RI21"/>
<protein>
    <submittedName>
        <fullName evidence="7">Amino acid ABC transporter, ATP-binding protein</fullName>
    </submittedName>
</protein>
<comment type="similarity">
    <text evidence="2">Belongs to the ABC transporter superfamily.</text>
</comment>
<keyword evidence="4" id="KW-1003">Cell membrane</keyword>
<comment type="subcellular location">
    <subcellularLocation>
        <location evidence="1">Cell inner membrane</location>
        <topology evidence="1">Peripheral membrane protein</topology>
    </subcellularLocation>
</comment>
<dbReference type="PANTHER" id="PTHR43166:SF9">
    <property type="entry name" value="GLUTAMATE_ASPARTATE IMPORT ATP-BINDING PROTEIN GLTL"/>
    <property type="match status" value="1"/>
</dbReference>
<sequence length="84" mass="9660">MLFDEVTSALDPELVGEVLSVIKDLAEDGMTMLLVTHEMRFAYEVSDHIVFMNQGRIEEQGPPKTLFEQPKSTRLSEFLKNIRF</sequence>
<dbReference type="Proteomes" id="UP000050490">
    <property type="component" value="Unassembled WGS sequence"/>
</dbReference>
<evidence type="ECO:0000313" key="8">
    <source>
        <dbReference type="Proteomes" id="UP000050490"/>
    </source>
</evidence>
<dbReference type="EMBL" id="LJQI01000039">
    <property type="protein sequence ID" value="KPX37813.1"/>
    <property type="molecule type" value="Genomic_DNA"/>
</dbReference>
<dbReference type="PANTHER" id="PTHR43166">
    <property type="entry name" value="AMINO ACID IMPORT ATP-BINDING PROTEIN"/>
    <property type="match status" value="1"/>
</dbReference>
<evidence type="ECO:0000256" key="4">
    <source>
        <dbReference type="ARBA" id="ARBA00022475"/>
    </source>
</evidence>
<dbReference type="SUPFAM" id="SSF52540">
    <property type="entry name" value="P-loop containing nucleoside triphosphate hydrolases"/>
    <property type="match status" value="1"/>
</dbReference>
<evidence type="ECO:0000313" key="7">
    <source>
        <dbReference type="EMBL" id="KPX37813.1"/>
    </source>
</evidence>
<evidence type="ECO:0000256" key="2">
    <source>
        <dbReference type="ARBA" id="ARBA00005417"/>
    </source>
</evidence>
<keyword evidence="7" id="KW-0547">Nucleotide-binding</keyword>
<dbReference type="GO" id="GO:0005524">
    <property type="term" value="F:ATP binding"/>
    <property type="evidence" value="ECO:0007669"/>
    <property type="project" value="UniProtKB-KW"/>
</dbReference>
<keyword evidence="5" id="KW-0997">Cell inner membrane</keyword>
<dbReference type="Gene3D" id="3.40.50.300">
    <property type="entry name" value="P-loop containing nucleotide triphosphate hydrolases"/>
    <property type="match status" value="1"/>
</dbReference>
<keyword evidence="7" id="KW-0067">ATP-binding</keyword>
<dbReference type="PATRIC" id="fig|129137.4.peg.5058"/>
<organism evidence="7 8">
    <name type="scientific">Pseudomonas amygdali pv. eriobotryae</name>
    <dbReference type="NCBI Taxonomy" id="129137"/>
    <lineage>
        <taxon>Bacteria</taxon>
        <taxon>Pseudomonadati</taxon>
        <taxon>Pseudomonadota</taxon>
        <taxon>Gammaproteobacteria</taxon>
        <taxon>Pseudomonadales</taxon>
        <taxon>Pseudomonadaceae</taxon>
        <taxon>Pseudomonas</taxon>
        <taxon>Pseudomonas amygdali</taxon>
    </lineage>
</organism>
<name>A0A0P9RI21_PSEA0</name>
<evidence type="ECO:0000256" key="3">
    <source>
        <dbReference type="ARBA" id="ARBA00022448"/>
    </source>
</evidence>
<dbReference type="GO" id="GO:0005886">
    <property type="term" value="C:plasma membrane"/>
    <property type="evidence" value="ECO:0007669"/>
    <property type="project" value="UniProtKB-SubCell"/>
</dbReference>
<dbReference type="InterPro" id="IPR027417">
    <property type="entry name" value="P-loop_NTPase"/>
</dbReference>
<accession>A0A0P9RI21</accession>
<evidence type="ECO:0000256" key="6">
    <source>
        <dbReference type="ARBA" id="ARBA00023136"/>
    </source>
</evidence>
<keyword evidence="6" id="KW-0472">Membrane</keyword>
<comment type="caution">
    <text evidence="7">The sequence shown here is derived from an EMBL/GenBank/DDBJ whole genome shotgun (WGS) entry which is preliminary data.</text>
</comment>
<reference evidence="7 8" key="1">
    <citation type="submission" date="2015-09" db="EMBL/GenBank/DDBJ databases">
        <title>Genome announcement of multiple Pseudomonas syringae strains.</title>
        <authorList>
            <person name="Thakur S."/>
            <person name="Wang P.W."/>
            <person name="Gong Y."/>
            <person name="Weir B.S."/>
            <person name="Guttman D.S."/>
        </authorList>
    </citation>
    <scope>NUCLEOTIDE SEQUENCE [LARGE SCALE GENOMIC DNA]</scope>
    <source>
        <strain evidence="7 8">ICMP4455</strain>
    </source>
</reference>
<evidence type="ECO:0000256" key="5">
    <source>
        <dbReference type="ARBA" id="ARBA00022519"/>
    </source>
</evidence>